<dbReference type="Proteomes" id="UP000663823">
    <property type="component" value="Unassembled WGS sequence"/>
</dbReference>
<sequence length="88" mass="9989">PKIVILNSISTTKFICIKEKDDYQNSNVNLSFNIYSEYIPISTNRLNNTAIETIMQSFHYIDAFHLIYSSKGKIGIGTRSDIIIGSKK</sequence>
<evidence type="ECO:0000313" key="2">
    <source>
        <dbReference type="Proteomes" id="UP000663823"/>
    </source>
</evidence>
<comment type="caution">
    <text evidence="1">The sequence shown here is derived from an EMBL/GenBank/DDBJ whole genome shotgun (WGS) entry which is preliminary data.</text>
</comment>
<proteinExistence type="predicted"/>
<dbReference type="AlphaFoldDB" id="A0A819JKL9"/>
<organism evidence="1 2">
    <name type="scientific">Rotaria sordida</name>
    <dbReference type="NCBI Taxonomy" id="392033"/>
    <lineage>
        <taxon>Eukaryota</taxon>
        <taxon>Metazoa</taxon>
        <taxon>Spiralia</taxon>
        <taxon>Gnathifera</taxon>
        <taxon>Rotifera</taxon>
        <taxon>Eurotatoria</taxon>
        <taxon>Bdelloidea</taxon>
        <taxon>Philodinida</taxon>
        <taxon>Philodinidae</taxon>
        <taxon>Rotaria</taxon>
    </lineage>
</organism>
<dbReference type="EMBL" id="CAJOAX010005019">
    <property type="protein sequence ID" value="CAF3931577.1"/>
    <property type="molecule type" value="Genomic_DNA"/>
</dbReference>
<reference evidence="1" key="1">
    <citation type="submission" date="2021-02" db="EMBL/GenBank/DDBJ databases">
        <authorList>
            <person name="Nowell W R."/>
        </authorList>
    </citation>
    <scope>NUCLEOTIDE SEQUENCE</scope>
</reference>
<accession>A0A819JKL9</accession>
<evidence type="ECO:0000313" key="1">
    <source>
        <dbReference type="EMBL" id="CAF3931577.1"/>
    </source>
</evidence>
<name>A0A819JKL9_9BILA</name>
<gene>
    <name evidence="1" type="ORF">OTI717_LOCUS25375</name>
</gene>
<protein>
    <submittedName>
        <fullName evidence="1">Uncharacterized protein</fullName>
    </submittedName>
</protein>
<feature type="non-terminal residue" evidence="1">
    <location>
        <position position="1"/>
    </location>
</feature>